<dbReference type="RefSeq" id="XP_005847316.1">
    <property type="nucleotide sequence ID" value="XM_005847254.1"/>
</dbReference>
<feature type="region of interest" description="Disordered" evidence="1">
    <location>
        <begin position="542"/>
        <end position="608"/>
    </location>
</feature>
<dbReference type="PANTHER" id="PTHR10900">
    <property type="entry name" value="PERIOSTIN-RELATED"/>
    <property type="match status" value="1"/>
</dbReference>
<evidence type="ECO:0000256" key="1">
    <source>
        <dbReference type="SAM" id="MobiDB-lite"/>
    </source>
</evidence>
<feature type="compositionally biased region" description="Low complexity" evidence="1">
    <location>
        <begin position="748"/>
        <end position="774"/>
    </location>
</feature>
<name>E1ZG06_CHLVA</name>
<feature type="region of interest" description="Disordered" evidence="1">
    <location>
        <begin position="162"/>
        <end position="183"/>
    </location>
</feature>
<accession>E1ZG06</accession>
<dbReference type="Pfam" id="PF14295">
    <property type="entry name" value="PAN_4"/>
    <property type="match status" value="3"/>
</dbReference>
<dbReference type="Gene3D" id="3.50.4.10">
    <property type="entry name" value="Hepatocyte Growth Factor"/>
    <property type="match status" value="3"/>
</dbReference>
<feature type="compositionally biased region" description="Pro residues" evidence="1">
    <location>
        <begin position="360"/>
        <end position="383"/>
    </location>
</feature>
<feature type="compositionally biased region" description="Pro residues" evidence="1">
    <location>
        <begin position="550"/>
        <end position="577"/>
    </location>
</feature>
<dbReference type="EMBL" id="GL433845">
    <property type="protein sequence ID" value="EFN55214.1"/>
    <property type="molecule type" value="Genomic_DNA"/>
</dbReference>
<feature type="region of interest" description="Disordered" evidence="1">
    <location>
        <begin position="358"/>
        <end position="385"/>
    </location>
</feature>
<dbReference type="GO" id="GO:0005615">
    <property type="term" value="C:extracellular space"/>
    <property type="evidence" value="ECO:0007669"/>
    <property type="project" value="TreeGrafter"/>
</dbReference>
<evidence type="ECO:0000313" key="4">
    <source>
        <dbReference type="Proteomes" id="UP000008141"/>
    </source>
</evidence>
<dbReference type="SUPFAM" id="SSF82153">
    <property type="entry name" value="FAS1 domain"/>
    <property type="match status" value="1"/>
</dbReference>
<dbReference type="Gene3D" id="2.30.180.10">
    <property type="entry name" value="FAS1 domain"/>
    <property type="match status" value="1"/>
</dbReference>
<dbReference type="InterPro" id="IPR036378">
    <property type="entry name" value="FAS1_dom_sf"/>
</dbReference>
<dbReference type="OrthoDB" id="498941at2759"/>
<keyword evidence="4" id="KW-1185">Reference proteome</keyword>
<evidence type="ECO:0000313" key="3">
    <source>
        <dbReference type="EMBL" id="EFN55214.1"/>
    </source>
</evidence>
<dbReference type="SMART" id="SM00554">
    <property type="entry name" value="FAS1"/>
    <property type="match status" value="1"/>
</dbReference>
<dbReference type="PANTHER" id="PTHR10900:SF77">
    <property type="entry name" value="FI19380P1"/>
    <property type="match status" value="1"/>
</dbReference>
<feature type="domain" description="FAS1" evidence="2">
    <location>
        <begin position="179"/>
        <end position="354"/>
    </location>
</feature>
<organism evidence="4">
    <name type="scientific">Chlorella variabilis</name>
    <name type="common">Green alga</name>
    <dbReference type="NCBI Taxonomy" id="554065"/>
    <lineage>
        <taxon>Eukaryota</taxon>
        <taxon>Viridiplantae</taxon>
        <taxon>Chlorophyta</taxon>
        <taxon>core chlorophytes</taxon>
        <taxon>Trebouxiophyceae</taxon>
        <taxon>Chlorellales</taxon>
        <taxon>Chlorellaceae</taxon>
        <taxon>Chlorella clade</taxon>
        <taxon>Chlorella</taxon>
    </lineage>
</organism>
<dbReference type="Pfam" id="PF02469">
    <property type="entry name" value="Fasciclin"/>
    <property type="match status" value="1"/>
</dbReference>
<proteinExistence type="predicted"/>
<protein>
    <recommendedName>
        <fullName evidence="2">FAS1 domain-containing protein</fullName>
    </recommendedName>
</protein>
<dbReference type="InterPro" id="IPR000782">
    <property type="entry name" value="FAS1_domain"/>
</dbReference>
<dbReference type="AlphaFoldDB" id="E1ZG06"/>
<dbReference type="OMA" id="NCCFLKA"/>
<dbReference type="PROSITE" id="PS50213">
    <property type="entry name" value="FAS1"/>
    <property type="match status" value="1"/>
</dbReference>
<dbReference type="GeneID" id="17354623"/>
<sequence length="781" mass="76761">MCGVLGGALEPAQGDAGPFAAAVSLPPPAFEPLPVPAAEVPLPAAPALEPAQAAATPVAVVASQPPPAAEPLPVPAAEVSLPRAEAAAFVFAPLPNISAGDYCACTADGVSGGSNTTAVGCGQWLLSQGSNAWICFVREPSLCYQGMALTVEPRFPGAAYRSCPPPAPGSTASSTGEPLPTVGGVLRSAPQLSTLSDALRAADLQRVAGDQVTVFAPSNAAFTSALLSGRLWELLTPNQAAAVASGGTSGTGGPVAAAMQQLLLDHLAPGRLLVADLERLAAADGSAGAPGPSAAVVAASDGAAAQGSAFLTMLSGRQALVTTQNGSVTVGNASISLPDLQASNGAVHVMQSLVQTVPSAAPPPSEAAPSAEPPPALPVPPPAAEQAAPVLEAPLPSPFLLEAPPLAEEAAVFRAAPVVLPPPAAPSPAPPLPAPVPETPAVLAPPAPAPESVAGSCATEAATDLAGGDLPDDGQLSGPQRRVADVAACCAKCLARADCAAWVFGDTRGCPNCCFLKAATGWSRQPSAALVAGTVASRGVAPAAAAAQSPSPPPAPQQPPPPSPSPSPSPPPPPPPSQQAGGAAGSCATEAGTDLAGGDLRDDRQLRGPQRRVADVKSCCAKCVVRADCAAWVFGNAPGCPNCCFLKAASGWSRQPSAALTAGTGLVVSTSSEPDEGACCQRCRAHPTCNAFVYCPQPGGCMGGTLYPSRLCSLKQQPADASGRPDLASYGSGPEVPWTSGWIAKGGASVSPTPAPAAASASDSASASASSSSSGRVQLLP</sequence>
<dbReference type="InParanoid" id="E1ZG06"/>
<gene>
    <name evidence="3" type="ORF">CHLNCDRAFT_134449</name>
</gene>
<dbReference type="InterPro" id="IPR050904">
    <property type="entry name" value="Adhesion/Biosynth-related"/>
</dbReference>
<dbReference type="PRINTS" id="PR01217">
    <property type="entry name" value="PRICHEXTENSN"/>
</dbReference>
<dbReference type="Proteomes" id="UP000008141">
    <property type="component" value="Unassembled WGS sequence"/>
</dbReference>
<evidence type="ECO:0000259" key="2">
    <source>
        <dbReference type="PROSITE" id="PS50213"/>
    </source>
</evidence>
<feature type="region of interest" description="Disordered" evidence="1">
    <location>
        <begin position="741"/>
        <end position="781"/>
    </location>
</feature>
<dbReference type="KEGG" id="cvr:CHLNCDRAFT_134449"/>
<dbReference type="InterPro" id="IPR003609">
    <property type="entry name" value="Pan_app"/>
</dbReference>
<reference evidence="3 4" key="1">
    <citation type="journal article" date="2010" name="Plant Cell">
        <title>The Chlorella variabilis NC64A genome reveals adaptation to photosymbiosis, coevolution with viruses, and cryptic sex.</title>
        <authorList>
            <person name="Blanc G."/>
            <person name="Duncan G."/>
            <person name="Agarkova I."/>
            <person name="Borodovsky M."/>
            <person name="Gurnon J."/>
            <person name="Kuo A."/>
            <person name="Lindquist E."/>
            <person name="Lucas S."/>
            <person name="Pangilinan J."/>
            <person name="Polle J."/>
            <person name="Salamov A."/>
            <person name="Terry A."/>
            <person name="Yamada T."/>
            <person name="Dunigan D.D."/>
            <person name="Grigoriev I.V."/>
            <person name="Claverie J.M."/>
            <person name="Van Etten J.L."/>
        </authorList>
    </citation>
    <scope>NUCLEOTIDE SEQUENCE [LARGE SCALE GENOMIC DNA]</scope>
    <source>
        <strain evidence="3 4">NC64A</strain>
    </source>
</reference>